<dbReference type="Proteomes" id="UP000479710">
    <property type="component" value="Unassembled WGS sequence"/>
</dbReference>
<protein>
    <submittedName>
        <fullName evidence="1">Uncharacterized protein</fullName>
    </submittedName>
</protein>
<organism evidence="1 2">
    <name type="scientific">Oryza meyeriana var. granulata</name>
    <dbReference type="NCBI Taxonomy" id="110450"/>
    <lineage>
        <taxon>Eukaryota</taxon>
        <taxon>Viridiplantae</taxon>
        <taxon>Streptophyta</taxon>
        <taxon>Embryophyta</taxon>
        <taxon>Tracheophyta</taxon>
        <taxon>Spermatophyta</taxon>
        <taxon>Magnoliopsida</taxon>
        <taxon>Liliopsida</taxon>
        <taxon>Poales</taxon>
        <taxon>Poaceae</taxon>
        <taxon>BOP clade</taxon>
        <taxon>Oryzoideae</taxon>
        <taxon>Oryzeae</taxon>
        <taxon>Oryzinae</taxon>
        <taxon>Oryza</taxon>
        <taxon>Oryza meyeriana</taxon>
    </lineage>
</organism>
<reference evidence="1 2" key="1">
    <citation type="submission" date="2019-11" db="EMBL/GenBank/DDBJ databases">
        <title>Whole genome sequence of Oryza granulata.</title>
        <authorList>
            <person name="Li W."/>
        </authorList>
    </citation>
    <scope>NUCLEOTIDE SEQUENCE [LARGE SCALE GENOMIC DNA]</scope>
    <source>
        <strain evidence="2">cv. Menghai</strain>
        <tissue evidence="1">Leaf</tissue>
    </source>
</reference>
<comment type="caution">
    <text evidence="1">The sequence shown here is derived from an EMBL/GenBank/DDBJ whole genome shotgun (WGS) entry which is preliminary data.</text>
</comment>
<accession>A0A6G1CBV3</accession>
<evidence type="ECO:0000313" key="2">
    <source>
        <dbReference type="Proteomes" id="UP000479710"/>
    </source>
</evidence>
<dbReference type="GO" id="GO:0020037">
    <property type="term" value="F:heme binding"/>
    <property type="evidence" value="ECO:0007669"/>
    <property type="project" value="InterPro"/>
</dbReference>
<dbReference type="EMBL" id="SPHZ02000010">
    <property type="protein sequence ID" value="KAF0897284.1"/>
    <property type="molecule type" value="Genomic_DNA"/>
</dbReference>
<dbReference type="AlphaFoldDB" id="A0A6G1CBV3"/>
<proteinExistence type="predicted"/>
<gene>
    <name evidence="1" type="ORF">E2562_035183</name>
</gene>
<name>A0A6G1CBV3_9ORYZ</name>
<dbReference type="GO" id="GO:0016705">
    <property type="term" value="F:oxidoreductase activity, acting on paired donors, with incorporation or reduction of molecular oxygen"/>
    <property type="evidence" value="ECO:0007669"/>
    <property type="project" value="InterPro"/>
</dbReference>
<dbReference type="GO" id="GO:0005506">
    <property type="term" value="F:iron ion binding"/>
    <property type="evidence" value="ECO:0007669"/>
    <property type="project" value="InterPro"/>
</dbReference>
<feature type="non-terminal residue" evidence="1">
    <location>
        <position position="1"/>
    </location>
</feature>
<keyword evidence="2" id="KW-1185">Reference proteome</keyword>
<dbReference type="OrthoDB" id="665918at2759"/>
<dbReference type="GO" id="GO:0004497">
    <property type="term" value="F:monooxygenase activity"/>
    <property type="evidence" value="ECO:0007669"/>
    <property type="project" value="InterPro"/>
</dbReference>
<sequence length="190" mass="21155">TCGKAKDFFGIIQCIYTTFANSTKKWQILKDNITGLTLKSVSATRWESRIDSVKAIRFQCAEIREALLQVSDIDYDVAKSSEAKVSYKASDFPGTTLDGGYGDIFKTHLLECLCVMLASPEAARFMLVSQARLFKPTYPPSKERMIHKCGRARVPVYKLAAIPQESRLEICSLVCVIEEEGGIEVPNGFL</sequence>
<dbReference type="InterPro" id="IPR036396">
    <property type="entry name" value="Cyt_P450_sf"/>
</dbReference>
<dbReference type="Gene3D" id="1.10.630.10">
    <property type="entry name" value="Cytochrome P450"/>
    <property type="match status" value="1"/>
</dbReference>
<evidence type="ECO:0000313" key="1">
    <source>
        <dbReference type="EMBL" id="KAF0897284.1"/>
    </source>
</evidence>